<dbReference type="EMBL" id="MCBQ01015924">
    <property type="protein sequence ID" value="RKF61135.1"/>
    <property type="molecule type" value="Genomic_DNA"/>
</dbReference>
<dbReference type="Proteomes" id="UP000283383">
    <property type="component" value="Unassembled WGS sequence"/>
</dbReference>
<dbReference type="AlphaFoldDB" id="A0A420HUM5"/>
<evidence type="ECO:0000313" key="1">
    <source>
        <dbReference type="EMBL" id="RKF61135.1"/>
    </source>
</evidence>
<gene>
    <name evidence="1" type="ORF">GcM3_159008</name>
</gene>
<evidence type="ECO:0000313" key="2">
    <source>
        <dbReference type="Proteomes" id="UP000283383"/>
    </source>
</evidence>
<comment type="caution">
    <text evidence="1">The sequence shown here is derived from an EMBL/GenBank/DDBJ whole genome shotgun (WGS) entry which is preliminary data.</text>
</comment>
<protein>
    <submittedName>
        <fullName evidence="1">Uncharacterized protein</fullName>
    </submittedName>
</protein>
<organism evidence="1 2">
    <name type="scientific">Golovinomyces cichoracearum</name>
    <dbReference type="NCBI Taxonomy" id="62708"/>
    <lineage>
        <taxon>Eukaryota</taxon>
        <taxon>Fungi</taxon>
        <taxon>Dikarya</taxon>
        <taxon>Ascomycota</taxon>
        <taxon>Pezizomycotina</taxon>
        <taxon>Leotiomycetes</taxon>
        <taxon>Erysiphales</taxon>
        <taxon>Erysiphaceae</taxon>
        <taxon>Golovinomyces</taxon>
    </lineage>
</organism>
<name>A0A420HUM5_9PEZI</name>
<accession>A0A420HUM5</accession>
<proteinExistence type="predicted"/>
<keyword evidence="2" id="KW-1185">Reference proteome</keyword>
<reference evidence="1 2" key="1">
    <citation type="journal article" date="2018" name="BMC Genomics">
        <title>Comparative genome analyses reveal sequence features reflecting distinct modes of host-adaptation between dicot and monocot powdery mildew.</title>
        <authorList>
            <person name="Wu Y."/>
            <person name="Ma X."/>
            <person name="Pan Z."/>
            <person name="Kale S.D."/>
            <person name="Song Y."/>
            <person name="King H."/>
            <person name="Zhang Q."/>
            <person name="Presley C."/>
            <person name="Deng X."/>
            <person name="Wei C.I."/>
            <person name="Xiao S."/>
        </authorList>
    </citation>
    <scope>NUCLEOTIDE SEQUENCE [LARGE SCALE GENOMIC DNA]</scope>
    <source>
        <strain evidence="1">UMSG3</strain>
    </source>
</reference>
<sequence length="71" mass="8405">MEYERDSEEEITAVFQSIILDEDENDGYYENENCKDYDNYNFNEHANSTSYIINFESLPDGSIFHTNYQVA</sequence>